<dbReference type="GO" id="GO:0051897">
    <property type="term" value="P:positive regulation of phosphatidylinositol 3-kinase/protein kinase B signal transduction"/>
    <property type="evidence" value="ECO:0007669"/>
    <property type="project" value="TreeGrafter"/>
</dbReference>
<dbReference type="GO" id="GO:0031932">
    <property type="term" value="C:TORC2 complex"/>
    <property type="evidence" value="ECO:0007669"/>
    <property type="project" value="InterPro"/>
</dbReference>
<feature type="domain" description="Rapamycin-insensitive companion of mTOR" evidence="5">
    <location>
        <begin position="957"/>
        <end position="1029"/>
    </location>
</feature>
<feature type="region of interest" description="Disordered" evidence="2">
    <location>
        <begin position="1593"/>
        <end position="1617"/>
    </location>
</feature>
<sequence>MAIASWMIRGRSLRSGRFNRSRLDSDDENVQLDLSKDPKENIQEIFNHVCQKHGVVEGKRLGYLNAFVKLVSQPGISYAQLGYSKQELLCCLRASLIHEATQVRAAGIRAIRYLLQDENDVRVLIRLQIPSLISRSLDLALRNDLERIQAVRFMRRLLSVSPSNFPVSLLRCLIALGNGAAEANDRMLRASLAVLCEICVLNPSLFIKCGGITPLVRNILDCAQPRVSESLMGCLLYLLDRPETRAAARLDLQCFAEPFCDFYFRKGTAATSDKAKAEKEIREREMRLYSSHVALLSVLRSWPGFLHFCNPFGNSGLRSLVDVLYLKQLEIRRAVLDLLYDLLGIALPEWTDELSVALDAVDPSHPQDSWRLNEGFVAAEGRSVLPHLSKFRPNIVTNHLSALLQAFLDAGLLAAIVEVIVSEDTFLSVRATILLAKETYHKILASLQPALNVTKANQQQAQASVAAMNQLHRLLKRRPAPASLFLAQILNSSSRFHSEARKATREESQSADSAGAHTKIVSESSTSSKRRRRFSESVLGIASRGRYSKSKFQQMLAKESEDALKESGVLAHKDGLSWNWEIVRSILKSKSDTLLKLEDSNHRTFVKRLVHFYKPSSNRFSRVELGGSRKQTNTYTLAGIELLDALLQAEEVEGSRLTGELLGDIYSQIEEILSAKSAHDCLFSPHHTNNSLCQDYFLFVGHLCQSRKGISILESCGLLSLLHRLVTNTNHDCYIKLVISSLDYAAVGIPRQILETVLKSGSESSRLYSTQFMVVLLRARVPNFHEWGLPLILNQLKDSSKSVRLAALSVLDEACDEPLFLQSLAELKPEFNSDVERELLIKIRLASVPSGFSYLQQAGFLSTQMDYWAVEFNYRYVRFVEGEIHDAMSLHQRGEDGLYNRRVSSAKHLVKDVFVPPHLYGQLSKLPQGCKLLTQDTRVLVLLKIVKGQQCTSDQEILELKAALWAVGHISTSSTGLEWLASEGVIHSLITIAQNSPVYSIRATAFYSIGLVATTAAGADLLSVLGWMSVRHHRHERWPVIYQNLHPSSSSLLIKEEDNAPQSFFVADETETESSVVTEEDDSSLWDDSISNNGVQFWNEGSPSCGDGSSRKSHTLPHQRAPPEWPRKQQRSLSESQSGSPQLQRVSGSRGSSFFTSSTEESTGTVGAETPIAGGNAVDEVLNPVITPKALDDIKSRSNSCSDSGVCSCESTGPKQTSDRIQTLSPIPSSTSLNTLKSARLSGDPTPLVTPVTPLQQEERFRRTSFQGSIASDHLSPTHSVLSTRLSQQDVAGYATLRSLQSQQRPQLPNLSSNVLHSFGTADTFLDDLNVLSSSSLSRERPSSSILSSMRRLKVRSLDRQSTHPVFSSFDPKIADEIFAPDAPAATSSPSKSSSSNLTKDSSQCFLGIALPLSSCSLYPSSSSRAAITSSYQFVGASVPPTIHSVDQNGLEVQSDDQDKKGPSASVPEVERAQETEELEPALSQSLHLTSESDEELESEEGTGACARGAARTSRRAGRSASAGRRGAQGQGQGRSQPGRRRGRASGHSYTEVRPYHHQIASCLACALRHQPATAATAAAACHRERKISSGSYHARARTETESSCGTAEAMESPSRQRTVSVGVFGGSLESTTSTETIGSTQESTSGAPGMSKAMLRSEVMRHVECMSNPIWIKPCQQALLHSKQKHPQMLDDVCLYSDICESLASCNYRLQARRFLQEIFLDVSFAEIYEEAVNILKLPPVSNSASDHVQSRSISVSLPPGDGLVLTGSVKVVDNQIPLPLSMVLEELSGSEERRGSCVSVAPGSIPRAAEVDLYVNLSKKVQSSVPVLTESRVETDDAKVDVQSSCSINTNLTDKDPQGSVTSIENIELSKREDENSHNYPHKELTHLAKDHNSAAAQPSRKTVFSLLSQMDAAPNSRRKSVSENSQKCNLNDKDGIKSSETVPDTEEPCSPVRMLNCRLQSGDVSDIRPVGMGNSSDQECKSQLSPSRLRKVATVCQPSMPILHSSKQSTD</sequence>
<feature type="domain" description="Rapamycin-insensitive companion of mTOR middle" evidence="3">
    <location>
        <begin position="555"/>
        <end position="779"/>
    </location>
</feature>
<feature type="compositionally biased region" description="Polar residues" evidence="2">
    <location>
        <begin position="1131"/>
        <end position="1144"/>
    </location>
</feature>
<dbReference type="Pfam" id="PF14663">
    <property type="entry name" value="RasGEF_N_2"/>
    <property type="match status" value="1"/>
</dbReference>
<comment type="caution">
    <text evidence="6">The sequence shown here is derived from an EMBL/GenBank/DDBJ whole genome shotgun (WGS) entry which is preliminary data.</text>
</comment>
<name>A0AAV7XS08_9NEOP</name>
<evidence type="ECO:0008006" key="8">
    <source>
        <dbReference type="Google" id="ProtNLM"/>
    </source>
</evidence>
<dbReference type="SUPFAM" id="SSF48371">
    <property type="entry name" value="ARM repeat"/>
    <property type="match status" value="1"/>
</dbReference>
<dbReference type="PANTHER" id="PTHR13298:SF11">
    <property type="entry name" value="RAPAMYCIN-INSENSITIVE COMPANION OF MTOR"/>
    <property type="match status" value="1"/>
</dbReference>
<feature type="region of interest" description="Disordered" evidence="2">
    <location>
        <begin position="1451"/>
        <end position="1553"/>
    </location>
</feature>
<dbReference type="EMBL" id="JAPTSV010000006">
    <property type="protein sequence ID" value="KAJ1527228.1"/>
    <property type="molecule type" value="Genomic_DNA"/>
</dbReference>
<feature type="compositionally biased region" description="Basic and acidic residues" evidence="2">
    <location>
        <begin position="498"/>
        <end position="508"/>
    </location>
</feature>
<feature type="region of interest" description="Disordered" evidence="2">
    <location>
        <begin position="1067"/>
        <end position="1172"/>
    </location>
</feature>
<feature type="domain" description="Rapamycin-insensitive companion of mTOR N-terminal" evidence="4">
    <location>
        <begin position="61"/>
        <end position="449"/>
    </location>
</feature>
<dbReference type="InterPro" id="IPR011989">
    <property type="entry name" value="ARM-like"/>
</dbReference>
<proteinExistence type="inferred from homology"/>
<evidence type="ECO:0000256" key="1">
    <source>
        <dbReference type="ARBA" id="ARBA00008878"/>
    </source>
</evidence>
<dbReference type="SMART" id="SM01307">
    <property type="entry name" value="RICTOR_M"/>
    <property type="match status" value="1"/>
</dbReference>
<feature type="compositionally biased region" description="Acidic residues" evidence="2">
    <location>
        <begin position="1068"/>
        <end position="1085"/>
    </location>
</feature>
<dbReference type="Pfam" id="PF14664">
    <property type="entry name" value="RICTOR_N"/>
    <property type="match status" value="1"/>
</dbReference>
<evidence type="ECO:0000259" key="3">
    <source>
        <dbReference type="SMART" id="SM01307"/>
    </source>
</evidence>
<dbReference type="PANTHER" id="PTHR13298">
    <property type="entry name" value="CYTOSOLIC REGULATOR PIANISSIMO"/>
    <property type="match status" value="1"/>
</dbReference>
<feature type="compositionally biased region" description="Low complexity" evidence="2">
    <location>
        <begin position="1631"/>
        <end position="1647"/>
    </location>
</feature>
<dbReference type="Pfam" id="PF14668">
    <property type="entry name" value="RICTOR_V"/>
    <property type="match status" value="1"/>
</dbReference>
<feature type="compositionally biased region" description="Acidic residues" evidence="2">
    <location>
        <begin position="1492"/>
        <end position="1501"/>
    </location>
</feature>
<dbReference type="SMART" id="SM01310">
    <property type="entry name" value="RICTOR_V"/>
    <property type="match status" value="1"/>
</dbReference>
<dbReference type="SMART" id="SM01303">
    <property type="entry name" value="RasGEF_N_2"/>
    <property type="match status" value="1"/>
</dbReference>
<dbReference type="Gene3D" id="1.25.10.10">
    <property type="entry name" value="Leucine-rich Repeat Variant"/>
    <property type="match status" value="1"/>
</dbReference>
<feature type="region of interest" description="Disordered" evidence="2">
    <location>
        <begin position="1914"/>
        <end position="1951"/>
    </location>
</feature>
<evidence type="ECO:0000259" key="5">
    <source>
        <dbReference type="SMART" id="SM01310"/>
    </source>
</evidence>
<dbReference type="GO" id="GO:0043539">
    <property type="term" value="F:protein serine/threonine kinase activator activity"/>
    <property type="evidence" value="ECO:0007669"/>
    <property type="project" value="TreeGrafter"/>
</dbReference>
<comment type="similarity">
    <text evidence="1">Belongs to the RICTOR family.</text>
</comment>
<feature type="region of interest" description="Disordered" evidence="2">
    <location>
        <begin position="498"/>
        <end position="531"/>
    </location>
</feature>
<dbReference type="Pfam" id="PF14666">
    <property type="entry name" value="RICTOR_M"/>
    <property type="match status" value="1"/>
</dbReference>
<dbReference type="InterPro" id="IPR029453">
    <property type="entry name" value="Rictor_IV"/>
</dbReference>
<dbReference type="InterPro" id="IPR029451">
    <property type="entry name" value="RICTOR_M"/>
</dbReference>
<gene>
    <name evidence="6" type="ORF">ONE63_008755</name>
</gene>
<accession>A0AAV7XS08</accession>
<feature type="region of interest" description="Disordered" evidence="2">
    <location>
        <begin position="1631"/>
        <end position="1651"/>
    </location>
</feature>
<evidence type="ECO:0000313" key="6">
    <source>
        <dbReference type="EMBL" id="KAJ1527228.1"/>
    </source>
</evidence>
<dbReference type="Proteomes" id="UP001075354">
    <property type="component" value="Chromosome 6"/>
</dbReference>
<dbReference type="InterPro" id="IPR028268">
    <property type="entry name" value="Pianissimo_fam"/>
</dbReference>
<dbReference type="GO" id="GO:0038203">
    <property type="term" value="P:TORC2 signaling"/>
    <property type="evidence" value="ECO:0007669"/>
    <property type="project" value="TreeGrafter"/>
</dbReference>
<dbReference type="InterPro" id="IPR016024">
    <property type="entry name" value="ARM-type_fold"/>
</dbReference>
<dbReference type="InterPro" id="IPR029452">
    <property type="entry name" value="RICTOR_V"/>
</dbReference>
<reference evidence="6" key="1">
    <citation type="submission" date="2022-12" db="EMBL/GenBank/DDBJ databases">
        <title>Chromosome-level genome assembly of the bean flower thrips Megalurothrips usitatus.</title>
        <authorList>
            <person name="Ma L."/>
            <person name="Liu Q."/>
            <person name="Li H."/>
            <person name="Cai W."/>
        </authorList>
    </citation>
    <scope>NUCLEOTIDE SEQUENCE</scope>
    <source>
        <strain evidence="6">Cailab_2022a</strain>
    </source>
</reference>
<feature type="compositionally biased region" description="Low complexity" evidence="2">
    <location>
        <begin position="1502"/>
        <end position="1512"/>
    </location>
</feature>
<feature type="compositionally biased region" description="Polar residues" evidence="2">
    <location>
        <begin position="1089"/>
        <end position="1102"/>
    </location>
</feature>
<feature type="region of interest" description="Disordered" evidence="2">
    <location>
        <begin position="1202"/>
        <end position="1234"/>
    </location>
</feature>
<organism evidence="6 7">
    <name type="scientific">Megalurothrips usitatus</name>
    <name type="common">bean blossom thrips</name>
    <dbReference type="NCBI Taxonomy" id="439358"/>
    <lineage>
        <taxon>Eukaryota</taxon>
        <taxon>Metazoa</taxon>
        <taxon>Ecdysozoa</taxon>
        <taxon>Arthropoda</taxon>
        <taxon>Hexapoda</taxon>
        <taxon>Insecta</taxon>
        <taxon>Pterygota</taxon>
        <taxon>Neoptera</taxon>
        <taxon>Paraneoptera</taxon>
        <taxon>Thysanoptera</taxon>
        <taxon>Terebrantia</taxon>
        <taxon>Thripoidea</taxon>
        <taxon>Thripidae</taxon>
        <taxon>Megalurothrips</taxon>
    </lineage>
</organism>
<feature type="compositionally biased region" description="Low complexity" evidence="2">
    <location>
        <begin position="1145"/>
        <end position="1167"/>
    </location>
</feature>
<protein>
    <recommendedName>
        <fullName evidence="8">Rapamycin-insensitive companion of mTOR</fullName>
    </recommendedName>
</protein>
<evidence type="ECO:0000256" key="2">
    <source>
        <dbReference type="SAM" id="MobiDB-lite"/>
    </source>
</evidence>
<keyword evidence="7" id="KW-1185">Reference proteome</keyword>
<evidence type="ECO:0000259" key="4">
    <source>
        <dbReference type="SMART" id="SM01308"/>
    </source>
</evidence>
<dbReference type="InterPro" id="IPR028267">
    <property type="entry name" value="Pianissimo_N"/>
</dbReference>
<dbReference type="SMART" id="SM01308">
    <property type="entry name" value="RICTOR_N"/>
    <property type="match status" value="1"/>
</dbReference>
<evidence type="ECO:0000313" key="7">
    <source>
        <dbReference type="Proteomes" id="UP001075354"/>
    </source>
</evidence>